<gene>
    <name evidence="2" type="ORF">VZT92_014119</name>
</gene>
<keyword evidence="3" id="KW-1185">Reference proteome</keyword>
<feature type="region of interest" description="Disordered" evidence="1">
    <location>
        <begin position="1"/>
        <end position="69"/>
    </location>
</feature>
<comment type="caution">
    <text evidence="2">The sequence shown here is derived from an EMBL/GenBank/DDBJ whole genome shotgun (WGS) entry which is preliminary data.</text>
</comment>
<protein>
    <submittedName>
        <fullName evidence="2">Uncharacterized protein</fullName>
    </submittedName>
</protein>
<reference evidence="2 3" key="1">
    <citation type="journal article" date="2024" name="Genome Biol. Evol.">
        <title>Chromosome-level genome assembly of the viviparous eelpout Zoarces viviparus.</title>
        <authorList>
            <person name="Fuhrmann N."/>
            <person name="Brasseur M.V."/>
            <person name="Bakowski C.E."/>
            <person name="Podsiadlowski L."/>
            <person name="Prost S."/>
            <person name="Krehenwinkel H."/>
            <person name="Mayer C."/>
        </authorList>
    </citation>
    <scope>NUCLEOTIDE SEQUENCE [LARGE SCALE GENOMIC DNA]</scope>
    <source>
        <strain evidence="2">NO-MEL_2022_Ind0_liver</strain>
    </source>
</reference>
<organism evidence="2 3">
    <name type="scientific">Zoarces viviparus</name>
    <name type="common">Viviparous eelpout</name>
    <name type="synonym">Blennius viviparus</name>
    <dbReference type="NCBI Taxonomy" id="48416"/>
    <lineage>
        <taxon>Eukaryota</taxon>
        <taxon>Metazoa</taxon>
        <taxon>Chordata</taxon>
        <taxon>Craniata</taxon>
        <taxon>Vertebrata</taxon>
        <taxon>Euteleostomi</taxon>
        <taxon>Actinopterygii</taxon>
        <taxon>Neopterygii</taxon>
        <taxon>Teleostei</taxon>
        <taxon>Neoteleostei</taxon>
        <taxon>Acanthomorphata</taxon>
        <taxon>Eupercaria</taxon>
        <taxon>Perciformes</taxon>
        <taxon>Cottioidei</taxon>
        <taxon>Zoarcales</taxon>
        <taxon>Zoarcidae</taxon>
        <taxon>Zoarcinae</taxon>
        <taxon>Zoarces</taxon>
    </lineage>
</organism>
<dbReference type="Proteomes" id="UP001488805">
    <property type="component" value="Unassembled WGS sequence"/>
</dbReference>
<evidence type="ECO:0000313" key="3">
    <source>
        <dbReference type="Proteomes" id="UP001488805"/>
    </source>
</evidence>
<name>A0AAW1EZ87_ZOAVI</name>
<dbReference type="AlphaFoldDB" id="A0AAW1EZ87"/>
<accession>A0AAW1EZ87</accession>
<evidence type="ECO:0000313" key="2">
    <source>
        <dbReference type="EMBL" id="KAK9527568.1"/>
    </source>
</evidence>
<sequence length="69" mass="7324">MALESEVIRVRESHYPSLTKTDPPAPCEGVEGPTDQRGPAASQQHCGSLPDPTPLREGGDQGPHKPVNP</sequence>
<evidence type="ECO:0000256" key="1">
    <source>
        <dbReference type="SAM" id="MobiDB-lite"/>
    </source>
</evidence>
<dbReference type="EMBL" id="JBCEZU010000112">
    <property type="protein sequence ID" value="KAK9527568.1"/>
    <property type="molecule type" value="Genomic_DNA"/>
</dbReference>
<feature type="compositionally biased region" description="Basic and acidic residues" evidence="1">
    <location>
        <begin position="1"/>
        <end position="14"/>
    </location>
</feature>
<proteinExistence type="predicted"/>